<organism evidence="2 3">
    <name type="scientific">Terriglobus roseus</name>
    <dbReference type="NCBI Taxonomy" id="392734"/>
    <lineage>
        <taxon>Bacteria</taxon>
        <taxon>Pseudomonadati</taxon>
        <taxon>Acidobacteriota</taxon>
        <taxon>Terriglobia</taxon>
        <taxon>Terriglobales</taxon>
        <taxon>Acidobacteriaceae</taxon>
        <taxon>Terriglobus</taxon>
    </lineage>
</organism>
<dbReference type="Pfam" id="PF00107">
    <property type="entry name" value="ADH_zinc_N"/>
    <property type="match status" value="1"/>
</dbReference>
<dbReference type="Proteomes" id="UP000182409">
    <property type="component" value="Unassembled WGS sequence"/>
</dbReference>
<dbReference type="SMART" id="SM00829">
    <property type="entry name" value="PKS_ER"/>
    <property type="match status" value="1"/>
</dbReference>
<dbReference type="GO" id="GO:0016491">
    <property type="term" value="F:oxidoreductase activity"/>
    <property type="evidence" value="ECO:0007669"/>
    <property type="project" value="InterPro"/>
</dbReference>
<protein>
    <submittedName>
        <fullName evidence="2">NADPH:quinone reductase</fullName>
    </submittedName>
</protein>
<dbReference type="Gene3D" id="3.40.50.720">
    <property type="entry name" value="NAD(P)-binding Rossmann-like Domain"/>
    <property type="match status" value="1"/>
</dbReference>
<dbReference type="Pfam" id="PF08240">
    <property type="entry name" value="ADH_N"/>
    <property type="match status" value="1"/>
</dbReference>
<dbReference type="InterPro" id="IPR013154">
    <property type="entry name" value="ADH-like_N"/>
</dbReference>
<proteinExistence type="predicted"/>
<accession>A0A1H4KAC9</accession>
<dbReference type="Gene3D" id="3.90.180.10">
    <property type="entry name" value="Medium-chain alcohol dehydrogenases, catalytic domain"/>
    <property type="match status" value="1"/>
</dbReference>
<gene>
    <name evidence="2" type="ORF">SAMN05443244_1069</name>
</gene>
<dbReference type="EMBL" id="FNSD01000001">
    <property type="protein sequence ID" value="SEB54902.1"/>
    <property type="molecule type" value="Genomic_DNA"/>
</dbReference>
<dbReference type="InterPro" id="IPR036291">
    <property type="entry name" value="NAD(P)-bd_dom_sf"/>
</dbReference>
<feature type="domain" description="Enoyl reductase (ER)" evidence="1">
    <location>
        <begin position="10"/>
        <end position="332"/>
    </location>
</feature>
<dbReference type="OrthoDB" id="9787435at2"/>
<evidence type="ECO:0000313" key="3">
    <source>
        <dbReference type="Proteomes" id="UP000182409"/>
    </source>
</evidence>
<dbReference type="InterPro" id="IPR011032">
    <property type="entry name" value="GroES-like_sf"/>
</dbReference>
<dbReference type="PANTHER" id="PTHR45033">
    <property type="match status" value="1"/>
</dbReference>
<dbReference type="SUPFAM" id="SSF50129">
    <property type="entry name" value="GroES-like"/>
    <property type="match status" value="1"/>
</dbReference>
<sequence length="335" mass="36244">MRIWQLEGQGKEHLRITEQPRPSPGPGQVLVRAEAVSLNYRDKAIVDGSYPARITFPIVPGSDVAGEVVSVGEGLMRFKVGDRVLSVFKQRWLDGVPNPEANASNLGWPLTGVLAEYVLLDEDGVLAYPAYLTAAQASTLPIAAVTAWVALFKHGQLKPQHTVLVQGTGGVSLFGLQLALAHGARVIAISRSEEKIQRIEQLGASAMINSSVMPNWEEAVRLLTSGEGVDQILEVVGGDSLRHSINAAAWGAHIAIIGFLEGKTSSISLPDLMMKSLKIHGFSVGSRKDTEELLSFLEVHRIEPVIDAVYDFVDLPDALDHLDRGPFGKIVVKLR</sequence>
<reference evidence="2 3" key="1">
    <citation type="submission" date="2016-10" db="EMBL/GenBank/DDBJ databases">
        <authorList>
            <person name="de Groot N.N."/>
        </authorList>
    </citation>
    <scope>NUCLEOTIDE SEQUENCE [LARGE SCALE GENOMIC DNA]</scope>
    <source>
        <strain evidence="2 3">AB35.6</strain>
    </source>
</reference>
<dbReference type="SUPFAM" id="SSF51735">
    <property type="entry name" value="NAD(P)-binding Rossmann-fold domains"/>
    <property type="match status" value="1"/>
</dbReference>
<evidence type="ECO:0000313" key="2">
    <source>
        <dbReference type="EMBL" id="SEB54902.1"/>
    </source>
</evidence>
<dbReference type="InterPro" id="IPR052711">
    <property type="entry name" value="Zinc_ADH-like"/>
</dbReference>
<name>A0A1H4KAC9_9BACT</name>
<dbReference type="PANTHER" id="PTHR45033:SF2">
    <property type="entry name" value="ZINC-TYPE ALCOHOL DEHYDROGENASE-LIKE PROTEIN C1773.06C"/>
    <property type="match status" value="1"/>
</dbReference>
<dbReference type="RefSeq" id="WP_074652671.1">
    <property type="nucleotide sequence ID" value="NZ_FNSD01000001.1"/>
</dbReference>
<evidence type="ECO:0000259" key="1">
    <source>
        <dbReference type="SMART" id="SM00829"/>
    </source>
</evidence>
<dbReference type="CDD" id="cd08276">
    <property type="entry name" value="MDR7"/>
    <property type="match status" value="1"/>
</dbReference>
<dbReference type="InterPro" id="IPR013149">
    <property type="entry name" value="ADH-like_C"/>
</dbReference>
<dbReference type="InterPro" id="IPR020843">
    <property type="entry name" value="ER"/>
</dbReference>
<dbReference type="AlphaFoldDB" id="A0A1H4KAC9"/>